<dbReference type="EMBL" id="JRPF02000002">
    <property type="protein sequence ID" value="TLD79257.1"/>
    <property type="molecule type" value="Genomic_DNA"/>
</dbReference>
<dbReference type="AlphaFoldDB" id="A0A099UE31"/>
<dbReference type="EMBL" id="LN907858">
    <property type="protein sequence ID" value="CUU40611.1"/>
    <property type="molecule type" value="Genomic_DNA"/>
</dbReference>
<evidence type="ECO:0000256" key="1">
    <source>
        <dbReference type="SAM" id="MobiDB-lite"/>
    </source>
</evidence>
<evidence type="ECO:0000313" key="5">
    <source>
        <dbReference type="Proteomes" id="UP000064525"/>
    </source>
</evidence>
<protein>
    <submittedName>
        <fullName evidence="2">Uncharacterized protein</fullName>
    </submittedName>
</protein>
<reference evidence="5" key="3">
    <citation type="submission" date="2015-11" db="EMBL/GenBank/DDBJ databases">
        <authorList>
            <person name="Anvar S.Y."/>
        </authorList>
    </citation>
    <scope>NUCLEOTIDE SEQUENCE [LARGE SCALE GENOMIC DNA]</scope>
</reference>
<reference evidence="3 4" key="1">
    <citation type="journal article" date="2014" name="Genome Announc.">
        <title>Draft genome sequences of eight enterohepatic helicobacter species isolated from both laboratory and wild rodents.</title>
        <authorList>
            <person name="Sheh A."/>
            <person name="Shen Z."/>
            <person name="Fox J.G."/>
        </authorList>
    </citation>
    <scope>NUCLEOTIDE SEQUENCE [LARGE SCALE GENOMIC DNA]</scope>
    <source>
        <strain evidence="3 4">MIT 98-6810</strain>
    </source>
</reference>
<gene>
    <name evidence="2" type="ORF">BN2458_PEG1728</name>
    <name evidence="3" type="ORF">LS75_002900</name>
</gene>
<keyword evidence="4" id="KW-1185">Reference proteome</keyword>
<evidence type="ECO:0000313" key="3">
    <source>
        <dbReference type="EMBL" id="TLD79257.1"/>
    </source>
</evidence>
<dbReference type="STRING" id="76936.BN2458_PEG1728"/>
<name>A0A099UE31_9HELI</name>
<proteinExistence type="predicted"/>
<accession>A0A099UE31</accession>
<evidence type="ECO:0000313" key="4">
    <source>
        <dbReference type="Proteomes" id="UP000029925"/>
    </source>
</evidence>
<dbReference type="Proteomes" id="UP000029925">
    <property type="component" value="Unassembled WGS sequence"/>
</dbReference>
<dbReference type="RefSeq" id="WP_034327750.1">
    <property type="nucleotide sequence ID" value="NZ_CAJTQN010000003.1"/>
</dbReference>
<dbReference type="GeneID" id="78151880"/>
<feature type="region of interest" description="Disordered" evidence="1">
    <location>
        <begin position="179"/>
        <end position="203"/>
    </location>
</feature>
<organism evidence="2 5">
    <name type="scientific">Helicobacter typhlonius</name>
    <dbReference type="NCBI Taxonomy" id="76936"/>
    <lineage>
        <taxon>Bacteria</taxon>
        <taxon>Pseudomonadati</taxon>
        <taxon>Campylobacterota</taxon>
        <taxon>Epsilonproteobacteria</taxon>
        <taxon>Campylobacterales</taxon>
        <taxon>Helicobacteraceae</taxon>
        <taxon>Helicobacter</taxon>
    </lineage>
</organism>
<evidence type="ECO:0000313" key="2">
    <source>
        <dbReference type="EMBL" id="CUU40611.1"/>
    </source>
</evidence>
<dbReference type="OrthoDB" id="9901022at2"/>
<reference evidence="2" key="2">
    <citation type="submission" date="2015-11" db="EMBL/GenBank/DDBJ databases">
        <authorList>
            <person name="Zhang Y."/>
            <person name="Guo Z."/>
        </authorList>
    </citation>
    <scope>NUCLEOTIDE SEQUENCE</scope>
    <source>
        <strain evidence="2">1</strain>
    </source>
</reference>
<sequence>MAIARLDSNQKVVLNSDSQMDYVNKADEKKIMSAKTAAINILSEAVEAKNIGVEKLSVSFKQSMDGEEPKWQSYFVNIQKNGNVSLKPFNSEVKDGSDLIYFNKVEKDGKSFYMLNEQSEMGKNFANSLTTNTWQDKNGFEHTNLAVRINVNDENLKQALIEKGEGAYAVISRDGVNVTTKQEQDAAKAATQDKSQPTKDNER</sequence>
<dbReference type="KEGG" id="hty:BN2458_PEG1728"/>
<dbReference type="PATRIC" id="fig|76936.10.peg.1688"/>
<dbReference type="Proteomes" id="UP000064525">
    <property type="component" value="Chromosome I"/>
</dbReference>